<dbReference type="EMBL" id="CABVQD010000001">
    <property type="protein sequence ID" value="VWB10529.1"/>
    <property type="molecule type" value="Genomic_DNA"/>
</dbReference>
<organism evidence="2 3">
    <name type="scientific">Burkholderia paludis</name>
    <dbReference type="NCBI Taxonomy" id="1506587"/>
    <lineage>
        <taxon>Bacteria</taxon>
        <taxon>Pseudomonadati</taxon>
        <taxon>Pseudomonadota</taxon>
        <taxon>Betaproteobacteria</taxon>
        <taxon>Burkholderiales</taxon>
        <taxon>Burkholderiaceae</taxon>
        <taxon>Burkholderia</taxon>
        <taxon>Burkholderia cepacia complex</taxon>
    </lineage>
</organism>
<sequence length="246" mass="27357">MPLPPEQRLKFFVFVIESPSPLDLYHRRSEGEIVRQAVELNVIKCAVKTAISRLAFEACLKIGLAEAMAENPGLIPILHISAHGNQFGIQLSDGYVMSWQELKDFLKPVNAALQGLLILCMSSCEGYSGIRMAMHTDESDLPYFALIGCGSKPTWGETAVAYATFYHQMARGEHISEAVRAMCVASGNNLFFLEHAQESRRAYLEYMQTFDAAQAQSSMESIVSDECPTRRDELKGHSEISTDRGE</sequence>
<protein>
    <recommendedName>
        <fullName evidence="4">CHAT domain-containing protein</fullName>
    </recommendedName>
</protein>
<dbReference type="Proteomes" id="UP000494330">
    <property type="component" value="Unassembled WGS sequence"/>
</dbReference>
<evidence type="ECO:0000313" key="3">
    <source>
        <dbReference type="Proteomes" id="UP000494330"/>
    </source>
</evidence>
<name>A0A6J5DBF8_9BURK</name>
<gene>
    <name evidence="2" type="ORF">BPA30113_00191</name>
</gene>
<dbReference type="RefSeq" id="WP_152603263.1">
    <property type="nucleotide sequence ID" value="NZ_CABVQD010000001.1"/>
</dbReference>
<dbReference type="AlphaFoldDB" id="A0A6J5DBF8"/>
<evidence type="ECO:0000313" key="2">
    <source>
        <dbReference type="EMBL" id="VWB10529.1"/>
    </source>
</evidence>
<accession>A0A6J5DBF8</accession>
<feature type="region of interest" description="Disordered" evidence="1">
    <location>
        <begin position="217"/>
        <end position="246"/>
    </location>
</feature>
<evidence type="ECO:0008006" key="4">
    <source>
        <dbReference type="Google" id="ProtNLM"/>
    </source>
</evidence>
<evidence type="ECO:0000256" key="1">
    <source>
        <dbReference type="SAM" id="MobiDB-lite"/>
    </source>
</evidence>
<proteinExistence type="predicted"/>
<reference evidence="2 3" key="1">
    <citation type="submission" date="2019-09" db="EMBL/GenBank/DDBJ databases">
        <authorList>
            <person name="Depoorter E."/>
        </authorList>
    </citation>
    <scope>NUCLEOTIDE SEQUENCE [LARGE SCALE GENOMIC DNA]</scope>
    <source>
        <strain evidence="2">LMG 30113</strain>
    </source>
</reference>
<feature type="compositionally biased region" description="Basic and acidic residues" evidence="1">
    <location>
        <begin position="227"/>
        <end position="246"/>
    </location>
</feature>
<keyword evidence="3" id="KW-1185">Reference proteome</keyword>